<dbReference type="Proteomes" id="UP001161697">
    <property type="component" value="Unassembled WGS sequence"/>
</dbReference>
<reference evidence="6 7" key="1">
    <citation type="submission" date="2018-06" db="EMBL/GenBank/DDBJ databases">
        <authorList>
            <consortium name="Pathogen Informatics"/>
            <person name="Doyle S."/>
        </authorList>
    </citation>
    <scope>NUCLEOTIDE SEQUENCE [LARGE SCALE GENOMIC DNA]</scope>
    <source>
        <strain evidence="4 7">NCTC10692</strain>
        <strain evidence="5 6">NCTC10860</strain>
    </source>
</reference>
<dbReference type="EMBL" id="RHRS01000008">
    <property type="protein sequence ID" value="RRW38227.1"/>
    <property type="molecule type" value="Genomic_DNA"/>
</dbReference>
<evidence type="ECO:0000313" key="6">
    <source>
        <dbReference type="Proteomes" id="UP000254084"/>
    </source>
</evidence>
<gene>
    <name evidence="3" type="ORF">EGJ44_04885</name>
    <name evidence="2" type="ORF">N5J11_22215</name>
    <name evidence="1" type="ORF">N7671_08495</name>
    <name evidence="4" type="ORF">NCTC10692_04374</name>
    <name evidence="5" type="ORF">NCTC10860_01891</name>
</gene>
<evidence type="ECO:0000313" key="4">
    <source>
        <dbReference type="EMBL" id="SUD53824.1"/>
    </source>
</evidence>
<protein>
    <recommendedName>
        <fullName evidence="9">HNH endonuclease</fullName>
    </recommendedName>
</protein>
<evidence type="ECO:0000313" key="3">
    <source>
        <dbReference type="EMBL" id="RRW38227.1"/>
    </source>
</evidence>
<organism evidence="4 7">
    <name type="scientific">Ectopseudomonas oleovorans</name>
    <name type="common">Pseudomonas oleovorans</name>
    <dbReference type="NCBI Taxonomy" id="301"/>
    <lineage>
        <taxon>Bacteria</taxon>
        <taxon>Pseudomonadati</taxon>
        <taxon>Pseudomonadota</taxon>
        <taxon>Gammaproteobacteria</taxon>
        <taxon>Pseudomonadales</taxon>
        <taxon>Pseudomonadaceae</taxon>
        <taxon>Ectopseudomonas</taxon>
    </lineage>
</organism>
<dbReference type="Proteomes" id="UP001159292">
    <property type="component" value="Unassembled WGS sequence"/>
</dbReference>
<accession>A0A061D0C2</accession>
<dbReference type="AlphaFoldDB" id="A0A061D0C2"/>
<proteinExistence type="predicted"/>
<reference evidence="1" key="3">
    <citation type="submission" date="2022-09" db="EMBL/GenBank/DDBJ databases">
        <title>Intensive care unit water sources are persistently colonized with multi-drug resistant bacteria and are the site of extensive horizontal gene transfer of antibiotic resistance genes.</title>
        <authorList>
            <person name="Diorio-Toth L."/>
        </authorList>
    </citation>
    <scope>NUCLEOTIDE SEQUENCE</scope>
    <source>
        <strain evidence="2">GD03704</strain>
        <strain evidence="1">GD04000</strain>
    </source>
</reference>
<evidence type="ECO:0000313" key="7">
    <source>
        <dbReference type="Proteomes" id="UP000255303"/>
    </source>
</evidence>
<sequence>MADPIRLPPQPEACEFCARPVALTRHHLIPKSLHDKAYVQRRYPRQERITATLWLCRACHNQIHRLFSEKELALTFNSREALLGDERLRTFVEWLASKPPGFTPRH</sequence>
<dbReference type="EMBL" id="JAOEET010000016">
    <property type="protein sequence ID" value="MDH0567288.1"/>
    <property type="molecule type" value="Genomic_DNA"/>
</dbReference>
<evidence type="ECO:0000313" key="5">
    <source>
        <dbReference type="EMBL" id="SUD59601.1"/>
    </source>
</evidence>
<dbReference type="Proteomes" id="UP000255303">
    <property type="component" value="Unassembled WGS sequence"/>
</dbReference>
<evidence type="ECO:0000313" key="8">
    <source>
        <dbReference type="Proteomes" id="UP000272833"/>
    </source>
</evidence>
<dbReference type="EMBL" id="UGUV01000002">
    <property type="protein sequence ID" value="SUD53824.1"/>
    <property type="molecule type" value="Genomic_DNA"/>
</dbReference>
<dbReference type="Proteomes" id="UP000272833">
    <property type="component" value="Unassembled WGS sequence"/>
</dbReference>
<dbReference type="PANTHER" id="PTHR37827">
    <property type="entry name" value="TUDOR DOMAIN-CONTAINING PROTEIN"/>
    <property type="match status" value="1"/>
</dbReference>
<evidence type="ECO:0008006" key="9">
    <source>
        <dbReference type="Google" id="ProtNLM"/>
    </source>
</evidence>
<name>A0A061D0C2_ECTOL</name>
<dbReference type="EMBL" id="UGUW01000004">
    <property type="protein sequence ID" value="SUD59601.1"/>
    <property type="molecule type" value="Genomic_DNA"/>
</dbReference>
<reference evidence="3 8" key="2">
    <citation type="submission" date="2018-10" db="EMBL/GenBank/DDBJ databases">
        <title>Transmission dynamics of multidrug resistant bacteria on intensive care unit surfaces.</title>
        <authorList>
            <person name="D'Souza A.W."/>
            <person name="Potter R.F."/>
            <person name="Wallace M."/>
            <person name="Shupe A."/>
            <person name="Patel S."/>
            <person name="Sun S."/>
            <person name="Gul D."/>
            <person name="Kwon J.H."/>
            <person name="Andleeb S."/>
            <person name="Burnham C.-A.D."/>
            <person name="Dantas G."/>
        </authorList>
    </citation>
    <scope>NUCLEOTIDE SEQUENCE [LARGE SCALE GENOMIC DNA]</scope>
    <source>
        <strain evidence="3 8">PO_271</strain>
    </source>
</reference>
<dbReference type="EMBL" id="JAOCJE010000001">
    <property type="protein sequence ID" value="MDH1341825.1"/>
    <property type="molecule type" value="Genomic_DNA"/>
</dbReference>
<dbReference type="PANTHER" id="PTHR37827:SF1">
    <property type="entry name" value="HNH DOMAIN-CONTAINING PROTEIN"/>
    <property type="match status" value="1"/>
</dbReference>
<evidence type="ECO:0000313" key="2">
    <source>
        <dbReference type="EMBL" id="MDH1341825.1"/>
    </source>
</evidence>
<dbReference type="Proteomes" id="UP000254084">
    <property type="component" value="Unassembled WGS sequence"/>
</dbReference>
<evidence type="ECO:0000313" key="1">
    <source>
        <dbReference type="EMBL" id="MDH0567288.1"/>
    </source>
</evidence>
<dbReference type="RefSeq" id="WP_039964784.1">
    <property type="nucleotide sequence ID" value="NZ_CAJQNA010000174.1"/>
</dbReference>
<accession>A0A379JZN0</accession>